<dbReference type="Proteomes" id="UP001165160">
    <property type="component" value="Unassembled WGS sequence"/>
</dbReference>
<sequence length="1149" mass="126718">MRLTSHILRTFLTIVACAVLPALRAHPQLLLATSSPSRAHTQTHSGQLKDGSDWKLSTTFHVHDDVEIHPETHVATRSDVVNKNGERIEVSHQRAIKKGSMTLDVSPPTQPFEPRRLATTFCDETCAPYRDILPLEAPVKITWNGTEYTVGEYELCLECLEYKYEFNHIRNWTVFNYDLDKDEVIQPAYTIDIPTLEASSGGGTTSFAAHGFSCINCYAYLAPSVQLTLQWNQFYITDFSASLIGRSKVNIGVGFLDPVILEIGQHFYEIYNETNFTDAVDFGLFTMDSKKSMTFAVDGFGQAAGAGSITGEMTASGQISSRYKKLSAADPHLWTYDYGAKWAANITDIDISHLDLEEFGADFSLIPSMDIRVTGTGFPFEGLVATTTAQIRATAGFEISNKIPDANLQVYVENDSGTAGEDLQVKISWKNIPSKREDIINVFIHNDCWASDVKHKVISQKHYFSSTKGSTTLTWNVPYDASLSQLNFLGYDDFAGLKVCESDKFYLSVMLEKDKISEYHSNEFTLLVNAVDGGYGVTKPWNNDVLYSGELNEFEWNSASYVYFNQGDPTTPAELTPVANVSIVLYGAETDCTGSDLVDSLVGLFDPRWGCEESWVQITDPGIANSGSANVYVPPKTLDDQPLIDFHEVHASIIGVDNTNVFSRNKGSFKVFEGCPSSSRYKVSFYIEGDSTLTNGVWHDTATGFYFSVAPPSKRGDTVYTARKGKSEDVDWNAKPSLNHQIDVVACEGDNINLRLYEVDDQTLQRLCCDAIGDDDYGQWPKTMAEWIAGEDGSGDGAWQLEAWFTGTLGSRVNVGKFPVRVETTLLSENGVPVGGRRALNSESNKREEEELAAGKKATKNLRSKSVEVIPARENRRRLHHDDCVTAYYHVESLLEMTKVTYTQPDALEEITDPIANFLGYENVKTMTLYNEPEPVRIDVIPFTEYTLHNFEGFDCSQFRQPASYWEDLWEGFLAGDAGNIAIVVGGGAAATGGFAFVVWLFAFGGAGLTGWVGGKKAGNALGRGSTELVDGGDEFERETDVVGKSRATSAFENENPMAKAHLHSQDKKKISSNALPPPPPPPPPPPAIKASALVIKPNPGFAKTFQKVFMRNNSSMATETELTLAMKLSQKKGNKPARPKADSSFLED</sequence>
<name>A0A9W7BDV2_9STRA</name>
<proteinExistence type="predicted"/>
<feature type="compositionally biased region" description="Pro residues" evidence="1">
    <location>
        <begin position="1076"/>
        <end position="1088"/>
    </location>
</feature>
<feature type="signal peptide" evidence="2">
    <location>
        <begin position="1"/>
        <end position="17"/>
    </location>
</feature>
<evidence type="ECO:0000313" key="3">
    <source>
        <dbReference type="EMBL" id="GMH88602.1"/>
    </source>
</evidence>
<dbReference type="EMBL" id="BRXX01000083">
    <property type="protein sequence ID" value="GMH88602.1"/>
    <property type="molecule type" value="Genomic_DNA"/>
</dbReference>
<feature type="compositionally biased region" description="Basic residues" evidence="1">
    <location>
        <begin position="1130"/>
        <end position="1139"/>
    </location>
</feature>
<feature type="chain" id="PRO_5040949466" evidence="2">
    <location>
        <begin position="18"/>
        <end position="1149"/>
    </location>
</feature>
<comment type="caution">
    <text evidence="3">The sequence shown here is derived from an EMBL/GenBank/DDBJ whole genome shotgun (WGS) entry which is preliminary data.</text>
</comment>
<dbReference type="AlphaFoldDB" id="A0A9W7BDV2"/>
<gene>
    <name evidence="3" type="ORF">TrVE_jg2652</name>
</gene>
<evidence type="ECO:0000256" key="1">
    <source>
        <dbReference type="SAM" id="MobiDB-lite"/>
    </source>
</evidence>
<feature type="region of interest" description="Disordered" evidence="1">
    <location>
        <begin position="833"/>
        <end position="858"/>
    </location>
</feature>
<protein>
    <submittedName>
        <fullName evidence="3">Uncharacterized protein</fullName>
    </submittedName>
</protein>
<evidence type="ECO:0000256" key="2">
    <source>
        <dbReference type="SAM" id="SignalP"/>
    </source>
</evidence>
<keyword evidence="4" id="KW-1185">Reference proteome</keyword>
<accession>A0A9W7BDV2</accession>
<reference evidence="4" key="1">
    <citation type="journal article" date="2023" name="Commun. Biol.">
        <title>Genome analysis of Parmales, the sister group of diatoms, reveals the evolutionary specialization of diatoms from phago-mixotrophs to photoautotrophs.</title>
        <authorList>
            <person name="Ban H."/>
            <person name="Sato S."/>
            <person name="Yoshikawa S."/>
            <person name="Yamada K."/>
            <person name="Nakamura Y."/>
            <person name="Ichinomiya M."/>
            <person name="Sato N."/>
            <person name="Blanc-Mathieu R."/>
            <person name="Endo H."/>
            <person name="Kuwata A."/>
            <person name="Ogata H."/>
        </authorList>
    </citation>
    <scope>NUCLEOTIDE SEQUENCE [LARGE SCALE GENOMIC DNA]</scope>
    <source>
        <strain evidence="4">NIES 3699</strain>
    </source>
</reference>
<feature type="region of interest" description="Disordered" evidence="1">
    <location>
        <begin position="1128"/>
        <end position="1149"/>
    </location>
</feature>
<keyword evidence="2" id="KW-0732">Signal</keyword>
<evidence type="ECO:0000313" key="4">
    <source>
        <dbReference type="Proteomes" id="UP001165160"/>
    </source>
</evidence>
<organism evidence="3 4">
    <name type="scientific">Triparma verrucosa</name>
    <dbReference type="NCBI Taxonomy" id="1606542"/>
    <lineage>
        <taxon>Eukaryota</taxon>
        <taxon>Sar</taxon>
        <taxon>Stramenopiles</taxon>
        <taxon>Ochrophyta</taxon>
        <taxon>Bolidophyceae</taxon>
        <taxon>Parmales</taxon>
        <taxon>Triparmaceae</taxon>
        <taxon>Triparma</taxon>
    </lineage>
</organism>
<feature type="region of interest" description="Disordered" evidence="1">
    <location>
        <begin position="1054"/>
        <end position="1090"/>
    </location>
</feature>